<accession>A0A504Y1S4</accession>
<dbReference type="EMBL" id="RHLD01000006">
    <property type="protein sequence ID" value="TPP55402.1"/>
    <property type="molecule type" value="Genomic_DNA"/>
</dbReference>
<evidence type="ECO:0000313" key="1">
    <source>
        <dbReference type="EMBL" id="TPP55402.1"/>
    </source>
</evidence>
<dbReference type="AlphaFoldDB" id="A0A504Y1S4"/>
<name>A0A504Y1S4_LEIDO</name>
<dbReference type="Proteomes" id="UP000318821">
    <property type="component" value="Unassembled WGS sequence"/>
</dbReference>
<protein>
    <submittedName>
        <fullName evidence="1">Uncharacterized protein</fullName>
    </submittedName>
</protein>
<proteinExistence type="predicted"/>
<comment type="caution">
    <text evidence="1">The sequence shown here is derived from an EMBL/GenBank/DDBJ whole genome shotgun (WGS) entry which is preliminary data.</text>
</comment>
<reference evidence="2" key="1">
    <citation type="submission" date="2019-02" db="EMBL/GenBank/DDBJ databases">
        <title>FDA dAtabase for Regulatory Grade micrObial Sequences (FDA-ARGOS): Supporting development and validation of Infectious Disease Dx tests.</title>
        <authorList>
            <person name="Duncan R."/>
            <person name="Fisher C."/>
            <person name="Tallon L."/>
            <person name="Sadzewicz L."/>
            <person name="Sengamalay N."/>
            <person name="Ott S."/>
            <person name="Godinez A."/>
            <person name="Nagaraj S."/>
            <person name="Vavikolanu K."/>
            <person name="Vyas G."/>
            <person name="Nadendla S."/>
            <person name="Aluvathingal J."/>
            <person name="Sichtig H."/>
        </authorList>
    </citation>
    <scope>NUCLEOTIDE SEQUENCE [LARGE SCALE GENOMIC DNA]</scope>
    <source>
        <strain evidence="2">FDAARGOS_360</strain>
    </source>
</reference>
<evidence type="ECO:0000313" key="2">
    <source>
        <dbReference type="Proteomes" id="UP000318821"/>
    </source>
</evidence>
<gene>
    <name evidence="1" type="ORF">CGC20_9980</name>
</gene>
<organism evidence="1 2">
    <name type="scientific">Leishmania donovani</name>
    <dbReference type="NCBI Taxonomy" id="5661"/>
    <lineage>
        <taxon>Eukaryota</taxon>
        <taxon>Discoba</taxon>
        <taxon>Euglenozoa</taxon>
        <taxon>Kinetoplastea</taxon>
        <taxon>Metakinetoplastina</taxon>
        <taxon>Trypanosomatida</taxon>
        <taxon>Trypanosomatidae</taxon>
        <taxon>Leishmaniinae</taxon>
        <taxon>Leishmania</taxon>
    </lineage>
</organism>
<sequence length="150" mass="15998">MLADRPGLALRGGGLHSLAAVVPHQKDAAAQLTRRQETVLVQSRTGTRLVLRIPATAASARPALPTEGVRPGAVPDMPREIRGSLALHGLPPSGACGLMAAAPPASRRAGVVGAFCRGSNVDFSAQMYKSFFELAMDQRRMQLQQQRRFC</sequence>